<dbReference type="GO" id="GO:0005615">
    <property type="term" value="C:extracellular space"/>
    <property type="evidence" value="ECO:0007669"/>
    <property type="project" value="InterPro"/>
</dbReference>
<gene>
    <name evidence="6" type="ORF">A7J50_2638</name>
</gene>
<feature type="region of interest" description="Disordered" evidence="4">
    <location>
        <begin position="341"/>
        <end position="385"/>
    </location>
</feature>
<feature type="compositionally biased region" description="Polar residues" evidence="4">
    <location>
        <begin position="230"/>
        <end position="240"/>
    </location>
</feature>
<dbReference type="GO" id="GO:0005509">
    <property type="term" value="F:calcium ion binding"/>
    <property type="evidence" value="ECO:0007669"/>
    <property type="project" value="InterPro"/>
</dbReference>
<organism evidence="6 7">
    <name type="scientific">Pseudomonas antarctica</name>
    <dbReference type="NCBI Taxonomy" id="219572"/>
    <lineage>
        <taxon>Bacteria</taxon>
        <taxon>Pseudomonadati</taxon>
        <taxon>Pseudomonadota</taxon>
        <taxon>Gammaproteobacteria</taxon>
        <taxon>Pseudomonadales</taxon>
        <taxon>Pseudomonadaceae</taxon>
        <taxon>Pseudomonas</taxon>
    </lineage>
</organism>
<feature type="region of interest" description="Disordered" evidence="4">
    <location>
        <begin position="211"/>
        <end position="317"/>
    </location>
</feature>
<dbReference type="AlphaFoldDB" id="A0A172Z1E7"/>
<keyword evidence="3" id="KW-0677">Repeat</keyword>
<dbReference type="EMBL" id="CP015600">
    <property type="protein sequence ID" value="ANF86036.1"/>
    <property type="molecule type" value="Genomic_DNA"/>
</dbReference>
<keyword evidence="2" id="KW-0964">Secreted</keyword>
<feature type="compositionally biased region" description="Polar residues" evidence="4">
    <location>
        <begin position="15"/>
        <end position="26"/>
    </location>
</feature>
<evidence type="ECO:0000259" key="5">
    <source>
        <dbReference type="Pfam" id="PF08548"/>
    </source>
</evidence>
<evidence type="ECO:0000256" key="2">
    <source>
        <dbReference type="ARBA" id="ARBA00022525"/>
    </source>
</evidence>
<comment type="subcellular location">
    <subcellularLocation>
        <location evidence="1">Secreted</location>
    </subcellularLocation>
</comment>
<feature type="compositionally biased region" description="Basic and acidic residues" evidence="4">
    <location>
        <begin position="27"/>
        <end position="41"/>
    </location>
</feature>
<dbReference type="Proteomes" id="UP000077829">
    <property type="component" value="Chromosome"/>
</dbReference>
<evidence type="ECO:0000256" key="3">
    <source>
        <dbReference type="ARBA" id="ARBA00022737"/>
    </source>
</evidence>
<name>A0A172Z1E7_9PSED</name>
<feature type="domain" description="Peptidase M10 serralysin C-terminal" evidence="5">
    <location>
        <begin position="391"/>
        <end position="465"/>
    </location>
</feature>
<sequence>MSITSLSHQAPMPMLSNSFQAGSNDPSQKKQPEGLPRDSLEPPKQLQDEAPDSAFTAEAAATSQPSPDVIAKWNRVAQLLTADSLIQMLRKPYSKDTAQSLKDLRALLSEDSLNTLTSDPAVMSQLRDNIGRTLSEKNIKAGQAEAAWIPNPDLTPERIQERTSQVDPAESYVAIKQIEIERQQEKANTLQRTRLSTPLSKNLIAIGKPFQPAEADTTPESTPAEPDSNPLATSKPLQSEGTKKPSNIDESQADSNTGASAEATAKKDRLEQLLSRDSLIQMMREPNSKETAQRAQELRELLSEDSLKTLEPDPAKREKIQNIIRQIFSPANLEALQREAEAIPEPGKPLEDAHKDQPAPDSPPDRAPTAPGNTPLPPAEGTPQIFSYNDINAAPGEVMNFSSGTDKIDLTGIRTQLGQQPLSLVERFSGVSGEMTINYYAGSNTSFVTISRNPGEPPFELKVSGEVRYRDIKA</sequence>
<protein>
    <recommendedName>
        <fullName evidence="5">Peptidase M10 serralysin C-terminal domain-containing protein</fullName>
    </recommendedName>
</protein>
<accession>A0A172Z1E7</accession>
<evidence type="ECO:0000313" key="6">
    <source>
        <dbReference type="EMBL" id="ANF86036.1"/>
    </source>
</evidence>
<dbReference type="PATRIC" id="fig|219572.3.peg.2712"/>
<reference evidence="6 7" key="1">
    <citation type="submission" date="2016-05" db="EMBL/GenBank/DDBJ databases">
        <title>Complete genome sequence of Pseudomonas antarctica PAMC 27494.</title>
        <authorList>
            <person name="Lee J."/>
        </authorList>
    </citation>
    <scope>NUCLEOTIDE SEQUENCE [LARGE SCALE GENOMIC DNA]</scope>
    <source>
        <strain evidence="6 7">PAMC 27494</strain>
    </source>
</reference>
<feature type="region of interest" description="Disordered" evidence="4">
    <location>
        <begin position="1"/>
        <end position="68"/>
    </location>
</feature>
<feature type="compositionally biased region" description="Polar residues" evidence="4">
    <location>
        <begin position="248"/>
        <end position="259"/>
    </location>
</feature>
<feature type="compositionally biased region" description="Basic and acidic residues" evidence="4">
    <location>
        <begin position="286"/>
        <end position="317"/>
    </location>
</feature>
<dbReference type="Pfam" id="PF08548">
    <property type="entry name" value="Peptidase_M10_C"/>
    <property type="match status" value="1"/>
</dbReference>
<evidence type="ECO:0000256" key="4">
    <source>
        <dbReference type="SAM" id="MobiDB-lite"/>
    </source>
</evidence>
<evidence type="ECO:0000256" key="1">
    <source>
        <dbReference type="ARBA" id="ARBA00004613"/>
    </source>
</evidence>
<evidence type="ECO:0000313" key="7">
    <source>
        <dbReference type="Proteomes" id="UP000077829"/>
    </source>
</evidence>
<proteinExistence type="predicted"/>
<dbReference type="KEGG" id="panr:A7J50_2638"/>
<feature type="compositionally biased region" description="Basic and acidic residues" evidence="4">
    <location>
        <begin position="348"/>
        <end position="358"/>
    </location>
</feature>
<dbReference type="InterPro" id="IPR013858">
    <property type="entry name" value="Peptidase_M10B_C"/>
</dbReference>